<dbReference type="InterPro" id="IPR043160">
    <property type="entry name" value="Dynein_C_barrel"/>
</dbReference>
<dbReference type="Proteomes" id="UP001162483">
    <property type="component" value="Unassembled WGS sequence"/>
</dbReference>
<evidence type="ECO:0000259" key="1">
    <source>
        <dbReference type="Pfam" id="PF18199"/>
    </source>
</evidence>
<name>A0ABN9F5B0_9NEOB</name>
<dbReference type="EMBL" id="CATNWA010016388">
    <property type="protein sequence ID" value="CAI9592244.1"/>
    <property type="molecule type" value="Genomic_DNA"/>
</dbReference>
<evidence type="ECO:0000313" key="2">
    <source>
        <dbReference type="EMBL" id="CAI9592244.1"/>
    </source>
</evidence>
<dbReference type="Pfam" id="PF18199">
    <property type="entry name" value="Dynein_C"/>
    <property type="match status" value="1"/>
</dbReference>
<proteinExistence type="predicted"/>
<evidence type="ECO:0000313" key="3">
    <source>
        <dbReference type="Proteomes" id="UP001162483"/>
    </source>
</evidence>
<gene>
    <name evidence="2" type="ORF">SPARVUS_LOCUS11341011</name>
</gene>
<dbReference type="Gene3D" id="3.10.490.20">
    <property type="match status" value="1"/>
</dbReference>
<accession>A0ABN9F5B0</accession>
<dbReference type="PANTHER" id="PTHR22878">
    <property type="entry name" value="DYNEIN HEAVY CHAIN 6, AXONEMAL-LIKE-RELATED"/>
    <property type="match status" value="1"/>
</dbReference>
<organism evidence="2 3">
    <name type="scientific">Staurois parvus</name>
    <dbReference type="NCBI Taxonomy" id="386267"/>
    <lineage>
        <taxon>Eukaryota</taxon>
        <taxon>Metazoa</taxon>
        <taxon>Chordata</taxon>
        <taxon>Craniata</taxon>
        <taxon>Vertebrata</taxon>
        <taxon>Euteleostomi</taxon>
        <taxon>Amphibia</taxon>
        <taxon>Batrachia</taxon>
        <taxon>Anura</taxon>
        <taxon>Neobatrachia</taxon>
        <taxon>Ranoidea</taxon>
        <taxon>Ranidae</taxon>
        <taxon>Staurois</taxon>
    </lineage>
</organism>
<dbReference type="InterPro" id="IPR041228">
    <property type="entry name" value="Dynein_C"/>
</dbReference>
<feature type="domain" description="Dynein heavy chain C-terminal" evidence="1">
    <location>
        <begin position="19"/>
        <end position="319"/>
    </location>
</feature>
<reference evidence="2" key="1">
    <citation type="submission" date="2023-05" db="EMBL/GenBank/DDBJ databases">
        <authorList>
            <person name="Stuckert A."/>
        </authorList>
    </citation>
    <scope>NUCLEOTIDE SEQUENCE</scope>
</reference>
<dbReference type="Gene3D" id="1.20.1270.280">
    <property type="match status" value="1"/>
</dbReference>
<feature type="non-terminal residue" evidence="2">
    <location>
        <position position="1"/>
    </location>
</feature>
<dbReference type="PANTHER" id="PTHR22878:SF71">
    <property type="entry name" value="DYNEIN, AXONEMAL, HEAVY CHAIN 3"/>
    <property type="match status" value="1"/>
</dbReference>
<comment type="caution">
    <text evidence="2">The sequence shown here is derived from an EMBL/GenBank/DDBJ whole genome shotgun (WGS) entry which is preliminary data.</text>
</comment>
<dbReference type="InterPro" id="IPR026983">
    <property type="entry name" value="DHC"/>
</dbReference>
<keyword evidence="3" id="KW-1185">Reference proteome</keyword>
<protein>
    <recommendedName>
        <fullName evidence="1">Dynein heavy chain C-terminal domain-containing protein</fullName>
    </recommendedName>
</protein>
<sequence length="323" mass="36803">THPEVFGLHENADITKDNQETNQLFEGVLLTLPRQTSGSGKSSQEIVEDLARDILNKLPNDFNLDKVIEKYPVVYEESMNTVLRQELIRFNRLTDVVRSSLINLGKAIKGQVLMSAELENVFNSMLVGKVPAMWAAKSYPSLKPLGSYVSDLLSRLQFLQDWIDNGPPKVFWISGFYFTQSFLTGVSQNYARKYTIPIDHIGFQYEVTSYEHTIDTSPEDGAYIRGLFLEGARWDRQEMQIEESLPKILYDPLPVIWLKPGESAKFEHKNSYFCPIYKTSARRGTLSTTGHSTNYVLSIELPTDKPQKHWINRGVAALCQLDD</sequence>